<dbReference type="RefSeq" id="WP_179420169.1">
    <property type="nucleotide sequence ID" value="NZ_JACCAB010000001.1"/>
</dbReference>
<evidence type="ECO:0000313" key="1">
    <source>
        <dbReference type="EMBL" id="NYG05567.1"/>
    </source>
</evidence>
<evidence type="ECO:0000313" key="2">
    <source>
        <dbReference type="Proteomes" id="UP000573599"/>
    </source>
</evidence>
<dbReference type="Proteomes" id="UP000573599">
    <property type="component" value="Unassembled WGS sequence"/>
</dbReference>
<accession>A0A852W8P5</accession>
<name>A0A852W8P5_9MICO</name>
<keyword evidence="2" id="KW-1185">Reference proteome</keyword>
<proteinExistence type="predicted"/>
<comment type="caution">
    <text evidence="1">The sequence shown here is derived from an EMBL/GenBank/DDBJ whole genome shotgun (WGS) entry which is preliminary data.</text>
</comment>
<protein>
    <submittedName>
        <fullName evidence="1">Uncharacterized protein</fullName>
    </submittedName>
</protein>
<dbReference type="EMBL" id="JACCAB010000001">
    <property type="protein sequence ID" value="NYG05567.1"/>
    <property type="molecule type" value="Genomic_DNA"/>
</dbReference>
<gene>
    <name evidence="1" type="ORF">BJ986_000054</name>
</gene>
<dbReference type="AlphaFoldDB" id="A0A852W8P5"/>
<sequence>MDEETATALQEMVDCAEAFPGQFKPEFELGYWAGVRASAQRWYVRFEGDIVDNEFTVLGETAVEALRLAVREAQARIP</sequence>
<reference evidence="1 2" key="1">
    <citation type="submission" date="2020-07" db="EMBL/GenBank/DDBJ databases">
        <title>Sequencing the genomes of 1000 actinobacteria strains.</title>
        <authorList>
            <person name="Klenk H.-P."/>
        </authorList>
    </citation>
    <scope>NUCLEOTIDE SEQUENCE [LARGE SCALE GENOMIC DNA]</scope>
    <source>
        <strain evidence="1 2">DSM 23987</strain>
    </source>
</reference>
<organism evidence="1 2">
    <name type="scientific">Pedococcus badiiscoriae</name>
    <dbReference type="NCBI Taxonomy" id="642776"/>
    <lineage>
        <taxon>Bacteria</taxon>
        <taxon>Bacillati</taxon>
        <taxon>Actinomycetota</taxon>
        <taxon>Actinomycetes</taxon>
        <taxon>Micrococcales</taxon>
        <taxon>Intrasporangiaceae</taxon>
        <taxon>Pedococcus</taxon>
    </lineage>
</organism>